<organism evidence="2 3">
    <name type="scientific">Oculimacula yallundae</name>
    <dbReference type="NCBI Taxonomy" id="86028"/>
    <lineage>
        <taxon>Eukaryota</taxon>
        <taxon>Fungi</taxon>
        <taxon>Dikarya</taxon>
        <taxon>Ascomycota</taxon>
        <taxon>Pezizomycotina</taxon>
        <taxon>Leotiomycetes</taxon>
        <taxon>Helotiales</taxon>
        <taxon>Ploettnerulaceae</taxon>
        <taxon>Oculimacula</taxon>
    </lineage>
</organism>
<dbReference type="Proteomes" id="UP001595075">
    <property type="component" value="Unassembled WGS sequence"/>
</dbReference>
<comment type="caution">
    <text evidence="2">The sequence shown here is derived from an EMBL/GenBank/DDBJ whole genome shotgun (WGS) entry which is preliminary data.</text>
</comment>
<proteinExistence type="predicted"/>
<dbReference type="Pfam" id="PF20150">
    <property type="entry name" value="2EXR"/>
    <property type="match status" value="1"/>
</dbReference>
<protein>
    <recommendedName>
        <fullName evidence="1">2EXR domain-containing protein</fullName>
    </recommendedName>
</protein>
<reference evidence="2 3" key="1">
    <citation type="journal article" date="2024" name="Commun. Biol.">
        <title>Comparative genomic analysis of thermophilic fungi reveals convergent evolutionary adaptations and gene losses.</title>
        <authorList>
            <person name="Steindorff A.S."/>
            <person name="Aguilar-Pontes M.V."/>
            <person name="Robinson A.J."/>
            <person name="Andreopoulos B."/>
            <person name="LaButti K."/>
            <person name="Kuo A."/>
            <person name="Mondo S."/>
            <person name="Riley R."/>
            <person name="Otillar R."/>
            <person name="Haridas S."/>
            <person name="Lipzen A."/>
            <person name="Grimwood J."/>
            <person name="Schmutz J."/>
            <person name="Clum A."/>
            <person name="Reid I.D."/>
            <person name="Moisan M.C."/>
            <person name="Butler G."/>
            <person name="Nguyen T.T.M."/>
            <person name="Dewar K."/>
            <person name="Conant G."/>
            <person name="Drula E."/>
            <person name="Henrissat B."/>
            <person name="Hansel C."/>
            <person name="Singer S."/>
            <person name="Hutchinson M.I."/>
            <person name="de Vries R.P."/>
            <person name="Natvig D.O."/>
            <person name="Powell A.J."/>
            <person name="Tsang A."/>
            <person name="Grigoriev I.V."/>
        </authorList>
    </citation>
    <scope>NUCLEOTIDE SEQUENCE [LARGE SCALE GENOMIC DNA]</scope>
    <source>
        <strain evidence="2 3">CBS 494.80</strain>
    </source>
</reference>
<dbReference type="InterPro" id="IPR045518">
    <property type="entry name" value="2EXR"/>
</dbReference>
<sequence>MLHNKSESLPLTTFHRFNDLPKEIRLAIWEFVLLEPRVIEMRRAIQTITHAEWKRKLEDSLKQYRELYPDEDHAIEPEEPIQNATQISTQISTSSTLKVSPEEEKDVLWDGLQCFASVPALLSVSHEARTVAAAFYERPFNSLINSENINMNFQHDTLYLYYNKYFSKPGRDTEESENYLPTFDRHVMRRVENLAIRVDRKPTYRWERPSLEEYIATLLLFFTGVKVLTVIFKDFTAGDEAEIALCEPVDFEMAMEIWGVQYEAECRDESIEIHSVPQVFEDPMPRVDVGELERMMSRVTKPCVIPRFDYQVVVPAEHLEFLEWMRDKQHSTRQRYKNEGNPRVAARRLAQELGEVRLSPLCPDNYT</sequence>
<evidence type="ECO:0000313" key="2">
    <source>
        <dbReference type="EMBL" id="KAL2071462.1"/>
    </source>
</evidence>
<gene>
    <name evidence="2" type="ORF">VTL71DRAFT_12697</name>
</gene>
<evidence type="ECO:0000259" key="1">
    <source>
        <dbReference type="Pfam" id="PF20150"/>
    </source>
</evidence>
<evidence type="ECO:0000313" key="3">
    <source>
        <dbReference type="Proteomes" id="UP001595075"/>
    </source>
</evidence>
<accession>A0ABR4CPI7</accession>
<dbReference type="PANTHER" id="PTHR35910">
    <property type="entry name" value="2EXR DOMAIN-CONTAINING PROTEIN"/>
    <property type="match status" value="1"/>
</dbReference>
<dbReference type="EMBL" id="JAZHXI010000005">
    <property type="protein sequence ID" value="KAL2071462.1"/>
    <property type="molecule type" value="Genomic_DNA"/>
</dbReference>
<keyword evidence="3" id="KW-1185">Reference proteome</keyword>
<dbReference type="PANTHER" id="PTHR35910:SF1">
    <property type="entry name" value="2EXR DOMAIN-CONTAINING PROTEIN"/>
    <property type="match status" value="1"/>
</dbReference>
<feature type="domain" description="2EXR" evidence="1">
    <location>
        <begin position="14"/>
        <end position="158"/>
    </location>
</feature>
<name>A0ABR4CPI7_9HELO</name>